<dbReference type="GO" id="GO:0006355">
    <property type="term" value="P:regulation of DNA-templated transcription"/>
    <property type="evidence" value="ECO:0007669"/>
    <property type="project" value="UniProtKB-UniRule"/>
</dbReference>
<feature type="region of interest" description="Disordered" evidence="7">
    <location>
        <begin position="106"/>
        <end position="128"/>
    </location>
</feature>
<evidence type="ECO:0000256" key="1">
    <source>
        <dbReference type="ARBA" id="ARBA00005889"/>
    </source>
</evidence>
<dbReference type="Pfam" id="PF03101">
    <property type="entry name" value="FAR1"/>
    <property type="match status" value="1"/>
</dbReference>
<evidence type="ECO:0000259" key="8">
    <source>
        <dbReference type="PROSITE" id="PS50966"/>
    </source>
</evidence>
<evidence type="ECO:0000313" key="9">
    <source>
        <dbReference type="EMBL" id="KAK7327318.1"/>
    </source>
</evidence>
<comment type="function">
    <text evidence="6">Putative transcription activator involved in regulating light control of development.</text>
</comment>
<dbReference type="InterPro" id="IPR031052">
    <property type="entry name" value="FHY3/FAR1"/>
</dbReference>
<feature type="compositionally biased region" description="Low complexity" evidence="7">
    <location>
        <begin position="110"/>
        <end position="125"/>
    </location>
</feature>
<gene>
    <name evidence="9" type="ORF">VNO80_31560</name>
</gene>
<dbReference type="InterPro" id="IPR006564">
    <property type="entry name" value="Znf_PMZ"/>
</dbReference>
<evidence type="ECO:0000256" key="6">
    <source>
        <dbReference type="RuleBase" id="RU367018"/>
    </source>
</evidence>
<dbReference type="AlphaFoldDB" id="A0AAN9QDJ7"/>
<dbReference type="SMART" id="SM00575">
    <property type="entry name" value="ZnF_PMZ"/>
    <property type="match status" value="1"/>
</dbReference>
<keyword evidence="6" id="KW-0539">Nucleus</keyword>
<sequence length="769" mass="87635">MEPEPTSGPGPEFNSKEEAFAYYQAHAKSVGFSAIIKASRRSRISGNFIDAKFACTRYGAPPSPHKPKRARARAKTDCKASMHVKRTPHGTWIISSFIKHHNHQIFPIHSNPKPNNNDNNNASPSRKPKVKKTLQHLAFVQGDLQFLLNTFMSMQNENPNFFFAADFNEAQRLRSVFWVDAKARLDYRHFSDVVLLDTTHVKNECRLPFVPFVGVNHHLQFLLLGLAFVSDGSESAFVWLMRNWLRAMGGHAPKVILTDCGEVLKRAVAQVVPESFHCFCLWHVLSKVPEKLGRWVHQHGGEFMSVFSVCVLKSRTKEQFEKRWGEMVERFDMGDESWLCEIYDDRKQWVPAFLNGRVLAGMSTVQRSEAMNCLFDKYVQRKTTVKEFMEQYRVVLRDKYEEEAKADFETLRRQPALKSPSPFGKQMVELYTHAVFKKFQSEVLGAVACHPRKESEDGATKIFKVQDFEDNQGFVVTWNESTSEASCSCYSFEFNGYLCRHVMIVLQISGVHSIPPRYILKRWTKDAKSRQTERNLSMADVVVSDSRAERCKNLCQRAFELGDEGSLSYETYIAAVKALEEALRKCENLNGSIHSVREPNLPCFGSQEVNLSNAADHTNKKDSTLRKRKVSVEPEIIAMGVDSSWQQVENPNAQATRLPCSYESQQSIQEMGRLNSRAQNLDGYFATQRIDLGMCHQLNSVAAIRNDYYSNQHGIQDRGQLNSIAPIHDPGYMAPQRMYAMGQDDGGSSSQPHGMELKVKQLNSRHQSR</sequence>
<dbReference type="Proteomes" id="UP001374584">
    <property type="component" value="Unassembled WGS sequence"/>
</dbReference>
<comment type="subcellular location">
    <subcellularLocation>
        <location evidence="6">Nucleus</location>
    </subcellularLocation>
</comment>
<keyword evidence="4 6" id="KW-0862">Zinc</keyword>
<accession>A0AAN9QDJ7</accession>
<dbReference type="InterPro" id="IPR018289">
    <property type="entry name" value="MULE_transposase_dom"/>
</dbReference>
<keyword evidence="3 5" id="KW-0863">Zinc-finger</keyword>
<keyword evidence="2 6" id="KW-0479">Metal-binding</keyword>
<evidence type="ECO:0000256" key="2">
    <source>
        <dbReference type="ARBA" id="ARBA00022723"/>
    </source>
</evidence>
<name>A0AAN9QDJ7_PHACN</name>
<dbReference type="PROSITE" id="PS50966">
    <property type="entry name" value="ZF_SWIM"/>
    <property type="match status" value="1"/>
</dbReference>
<evidence type="ECO:0000256" key="3">
    <source>
        <dbReference type="ARBA" id="ARBA00022771"/>
    </source>
</evidence>
<dbReference type="InterPro" id="IPR004330">
    <property type="entry name" value="FAR1_DNA_bnd_dom"/>
</dbReference>
<protein>
    <recommendedName>
        <fullName evidence="6">Protein FAR1-RELATED SEQUENCE</fullName>
    </recommendedName>
</protein>
<dbReference type="EMBL" id="JAYMYR010000016">
    <property type="protein sequence ID" value="KAK7327318.1"/>
    <property type="molecule type" value="Genomic_DNA"/>
</dbReference>
<proteinExistence type="inferred from homology"/>
<dbReference type="Pfam" id="PF10551">
    <property type="entry name" value="MULE"/>
    <property type="match status" value="1"/>
</dbReference>
<keyword evidence="10" id="KW-1185">Reference proteome</keyword>
<evidence type="ECO:0000256" key="5">
    <source>
        <dbReference type="PROSITE-ProRule" id="PRU00325"/>
    </source>
</evidence>
<dbReference type="PANTHER" id="PTHR31669:SF62">
    <property type="entry name" value="PROTEIN FAR1-RELATED SEQUENCE 1"/>
    <property type="match status" value="1"/>
</dbReference>
<feature type="domain" description="SWIM-type" evidence="8">
    <location>
        <begin position="474"/>
        <end position="510"/>
    </location>
</feature>
<dbReference type="GO" id="GO:0005634">
    <property type="term" value="C:nucleus"/>
    <property type="evidence" value="ECO:0007669"/>
    <property type="project" value="UniProtKB-SubCell"/>
</dbReference>
<dbReference type="InterPro" id="IPR007527">
    <property type="entry name" value="Znf_SWIM"/>
</dbReference>
<feature type="region of interest" description="Disordered" evidence="7">
    <location>
        <begin position="738"/>
        <end position="769"/>
    </location>
</feature>
<evidence type="ECO:0000313" key="10">
    <source>
        <dbReference type="Proteomes" id="UP001374584"/>
    </source>
</evidence>
<dbReference type="GO" id="GO:0008270">
    <property type="term" value="F:zinc ion binding"/>
    <property type="evidence" value="ECO:0007669"/>
    <property type="project" value="UniProtKB-UniRule"/>
</dbReference>
<comment type="caution">
    <text evidence="9">The sequence shown here is derived from an EMBL/GenBank/DDBJ whole genome shotgun (WGS) entry which is preliminary data.</text>
</comment>
<evidence type="ECO:0000256" key="7">
    <source>
        <dbReference type="SAM" id="MobiDB-lite"/>
    </source>
</evidence>
<organism evidence="9 10">
    <name type="scientific">Phaseolus coccineus</name>
    <name type="common">Scarlet runner bean</name>
    <name type="synonym">Phaseolus multiflorus</name>
    <dbReference type="NCBI Taxonomy" id="3886"/>
    <lineage>
        <taxon>Eukaryota</taxon>
        <taxon>Viridiplantae</taxon>
        <taxon>Streptophyta</taxon>
        <taxon>Embryophyta</taxon>
        <taxon>Tracheophyta</taxon>
        <taxon>Spermatophyta</taxon>
        <taxon>Magnoliopsida</taxon>
        <taxon>eudicotyledons</taxon>
        <taxon>Gunneridae</taxon>
        <taxon>Pentapetalae</taxon>
        <taxon>rosids</taxon>
        <taxon>fabids</taxon>
        <taxon>Fabales</taxon>
        <taxon>Fabaceae</taxon>
        <taxon>Papilionoideae</taxon>
        <taxon>50 kb inversion clade</taxon>
        <taxon>NPAAA clade</taxon>
        <taxon>indigoferoid/millettioid clade</taxon>
        <taxon>Phaseoleae</taxon>
        <taxon>Phaseolus</taxon>
    </lineage>
</organism>
<reference evidence="9 10" key="1">
    <citation type="submission" date="2024-01" db="EMBL/GenBank/DDBJ databases">
        <title>The genomes of 5 underutilized Papilionoideae crops provide insights into root nodulation and disease resistanc.</title>
        <authorList>
            <person name="Jiang F."/>
        </authorList>
    </citation>
    <scope>NUCLEOTIDE SEQUENCE [LARGE SCALE GENOMIC DNA]</scope>
    <source>
        <strain evidence="9">JINMINGXINNONG_FW02</strain>
        <tissue evidence="9">Leaves</tissue>
    </source>
</reference>
<dbReference type="Pfam" id="PF04434">
    <property type="entry name" value="SWIM"/>
    <property type="match status" value="1"/>
</dbReference>
<dbReference type="PANTHER" id="PTHR31669">
    <property type="entry name" value="PROTEIN FAR1-RELATED SEQUENCE 10-RELATED"/>
    <property type="match status" value="1"/>
</dbReference>
<evidence type="ECO:0000256" key="4">
    <source>
        <dbReference type="ARBA" id="ARBA00022833"/>
    </source>
</evidence>
<comment type="similarity">
    <text evidence="1 6">Belongs to the FHY3/FAR1 family.</text>
</comment>